<dbReference type="SUPFAM" id="SSF117856">
    <property type="entry name" value="AF0104/ALDC/Ptd012-like"/>
    <property type="match status" value="1"/>
</dbReference>
<dbReference type="GO" id="GO:0005739">
    <property type="term" value="C:mitochondrion"/>
    <property type="evidence" value="ECO:0007669"/>
    <property type="project" value="TreeGrafter"/>
</dbReference>
<keyword evidence="3 6" id="KW-0808">Transferase</keyword>
<reference evidence="8" key="2">
    <citation type="submission" date="2014-07" db="EMBL/GenBank/DDBJ databases">
        <authorList>
            <person name="Hull J."/>
        </authorList>
    </citation>
    <scope>NUCLEOTIDE SEQUENCE</scope>
</reference>
<reference evidence="9" key="3">
    <citation type="submission" date="2014-09" db="EMBL/GenBank/DDBJ databases">
        <authorList>
            <person name="Magalhaes I.L.F."/>
            <person name="Oliveira U."/>
            <person name="Santos F.R."/>
            <person name="Vidigal T.H.D.A."/>
            <person name="Brescovit A.D."/>
            <person name="Santos A.J."/>
        </authorList>
    </citation>
    <scope>NUCLEOTIDE SEQUENCE</scope>
</reference>
<evidence type="ECO:0000256" key="6">
    <source>
        <dbReference type="HAMAP-Rule" id="MF_03053"/>
    </source>
</evidence>
<comment type="subcellular location">
    <subcellularLocation>
        <location evidence="6">Cytoplasm</location>
    </subcellularLocation>
</comment>
<dbReference type="InterPro" id="IPR014729">
    <property type="entry name" value="Rossmann-like_a/b/a_fold"/>
</dbReference>
<accession>A0A0A9XUG4</accession>
<evidence type="ECO:0000313" key="10">
    <source>
        <dbReference type="EMBL" id="JAQ01719.1"/>
    </source>
</evidence>
<dbReference type="InterPro" id="IPR011063">
    <property type="entry name" value="TilS/TtcA_N"/>
</dbReference>
<evidence type="ECO:0000259" key="7">
    <source>
        <dbReference type="SMART" id="SM01168"/>
    </source>
</evidence>
<evidence type="ECO:0000256" key="4">
    <source>
        <dbReference type="ARBA" id="ARBA00022694"/>
    </source>
</evidence>
<dbReference type="InterPro" id="IPR056369">
    <property type="entry name" value="CTU1-like_ATP-bd"/>
</dbReference>
<dbReference type="EMBL" id="GBRD01003634">
    <property type="protein sequence ID" value="JAG62187.1"/>
    <property type="molecule type" value="Transcribed_RNA"/>
</dbReference>
<comment type="similarity">
    <text evidence="6">Belongs to the TtcA family. CTU1/NCS6/ATPBD3 subfamily.</text>
</comment>
<organism evidence="8">
    <name type="scientific">Lygus hesperus</name>
    <name type="common">Western plant bug</name>
    <dbReference type="NCBI Taxonomy" id="30085"/>
    <lineage>
        <taxon>Eukaryota</taxon>
        <taxon>Metazoa</taxon>
        <taxon>Ecdysozoa</taxon>
        <taxon>Arthropoda</taxon>
        <taxon>Hexapoda</taxon>
        <taxon>Insecta</taxon>
        <taxon>Pterygota</taxon>
        <taxon>Neoptera</taxon>
        <taxon>Paraneoptera</taxon>
        <taxon>Hemiptera</taxon>
        <taxon>Heteroptera</taxon>
        <taxon>Panheteroptera</taxon>
        <taxon>Cimicomorpha</taxon>
        <taxon>Miridae</taxon>
        <taxon>Mirini</taxon>
        <taxon>Lygus</taxon>
    </lineage>
</organism>
<name>A0A0A9XUG4_LYGHE</name>
<dbReference type="NCBIfam" id="TIGR00269">
    <property type="entry name" value="TIGR00269 family protein"/>
    <property type="match status" value="1"/>
</dbReference>
<comment type="pathway">
    <text evidence="6">tRNA modification; 5-methoxycarbonylmethyl-2-thiouridine-tRNA biosynthesis.</text>
</comment>
<dbReference type="GO" id="GO:0016779">
    <property type="term" value="F:nucleotidyltransferase activity"/>
    <property type="evidence" value="ECO:0007669"/>
    <property type="project" value="UniProtKB-UniRule"/>
</dbReference>
<dbReference type="GO" id="GO:0002143">
    <property type="term" value="P:tRNA wobble position uridine thiolation"/>
    <property type="evidence" value="ECO:0007669"/>
    <property type="project" value="TreeGrafter"/>
</dbReference>
<dbReference type="SUPFAM" id="SSF52402">
    <property type="entry name" value="Adenine nucleotide alpha hydrolases-like"/>
    <property type="match status" value="1"/>
</dbReference>
<keyword evidence="2 6" id="KW-0820">tRNA-binding</keyword>
<comment type="function">
    <text evidence="6">Plays a central role in 2-thiolation of mcm(5)S(2)U at tRNA wobble positions of tRNA(Lys), tRNA(Glu) and tRNA(Gln). Directly binds tRNAs and probably acts by catalyzing adenylation of tRNAs, an intermediate required for 2-thiolation. It is unclear whether it acts as a sulfurtransferase that transfers sulfur from thiocarboxylated URM1 onto the uridine of tRNAs at wobble position.</text>
</comment>
<dbReference type="SMART" id="SM01168">
    <property type="entry name" value="DUF1907"/>
    <property type="match status" value="1"/>
</dbReference>
<evidence type="ECO:0000256" key="5">
    <source>
        <dbReference type="ARBA" id="ARBA00022884"/>
    </source>
</evidence>
<proteinExistence type="inferred from homology"/>
<dbReference type="AlphaFoldDB" id="A0A0A9XUG4"/>
<evidence type="ECO:0000313" key="9">
    <source>
        <dbReference type="EMBL" id="JAG62186.1"/>
    </source>
</evidence>
<dbReference type="EMBL" id="GBRD01003635">
    <property type="protein sequence ID" value="JAG62186.1"/>
    <property type="molecule type" value="Transcribed_RNA"/>
</dbReference>
<dbReference type="EMBL" id="GBHO01019222">
    <property type="protein sequence ID" value="JAG24382.1"/>
    <property type="molecule type" value="Transcribed_RNA"/>
</dbReference>
<evidence type="ECO:0000313" key="8">
    <source>
        <dbReference type="EMBL" id="JAG24382.1"/>
    </source>
</evidence>
<dbReference type="CDD" id="cd17298">
    <property type="entry name" value="DUF1907"/>
    <property type="match status" value="1"/>
</dbReference>
<dbReference type="InterPro" id="IPR000541">
    <property type="entry name" value="Ncs6/Tuc1/Ctu1"/>
</dbReference>
<reference evidence="8" key="1">
    <citation type="journal article" date="2014" name="PLoS ONE">
        <title>Transcriptome-Based Identification of ABC Transporters in the Western Tarnished Plant Bug Lygus hesperus.</title>
        <authorList>
            <person name="Hull J.J."/>
            <person name="Chaney K."/>
            <person name="Geib S.M."/>
            <person name="Fabrick J.A."/>
            <person name="Brent C.S."/>
            <person name="Walsh D."/>
            <person name="Lavine L.C."/>
        </authorList>
    </citation>
    <scope>NUCLEOTIDE SEQUENCE</scope>
</reference>
<dbReference type="PANTHER" id="PTHR11807:SF12">
    <property type="entry name" value="CYTOPLASMIC TRNA 2-THIOLATION PROTEIN 1"/>
    <property type="match status" value="1"/>
</dbReference>
<dbReference type="InterPro" id="IPR032442">
    <property type="entry name" value="CTU1_C"/>
</dbReference>
<protein>
    <recommendedName>
        <fullName evidence="6">Cytoplasmic tRNA 2-thiolation protein 1</fullName>
        <ecNumber evidence="6">2.7.7.-</ecNumber>
    </recommendedName>
    <alternativeName>
        <fullName evidence="6">Cytoplasmic tRNA adenylyltransferase 1</fullName>
    </alternativeName>
</protein>
<dbReference type="Gene3D" id="3.40.50.620">
    <property type="entry name" value="HUPs"/>
    <property type="match status" value="1"/>
</dbReference>
<dbReference type="GO" id="GO:0002144">
    <property type="term" value="C:cytosolic tRNA wobble base thiouridylase complex"/>
    <property type="evidence" value="ECO:0007669"/>
    <property type="project" value="TreeGrafter"/>
</dbReference>
<dbReference type="HAMAP" id="MF_03053">
    <property type="entry name" value="CTU1"/>
    <property type="match status" value="1"/>
</dbReference>
<dbReference type="Pfam" id="PF16503">
    <property type="entry name" value="zn-ribbon_14"/>
    <property type="match status" value="1"/>
</dbReference>
<dbReference type="FunFam" id="3.40.50.620:FF:000054">
    <property type="entry name" value="Cytoplasmic tRNA 2-thiolation protein 1"/>
    <property type="match status" value="1"/>
</dbReference>
<dbReference type="GO" id="GO:0005634">
    <property type="term" value="C:nucleus"/>
    <property type="evidence" value="ECO:0007669"/>
    <property type="project" value="InterPro"/>
</dbReference>
<feature type="domain" description="DUF1907" evidence="7">
    <location>
        <begin position="352"/>
        <end position="633"/>
    </location>
</feature>
<dbReference type="Pfam" id="PF08925">
    <property type="entry name" value="DUF1907"/>
    <property type="match status" value="1"/>
</dbReference>
<dbReference type="CDD" id="cd01713">
    <property type="entry name" value="CTU1-like"/>
    <property type="match status" value="1"/>
</dbReference>
<keyword evidence="4 6" id="KW-0819">tRNA processing</keyword>
<dbReference type="InterPro" id="IPR020554">
    <property type="entry name" value="UPF0021_CS"/>
</dbReference>
<dbReference type="PROSITE" id="PS01263">
    <property type="entry name" value="UPF0021"/>
    <property type="match status" value="1"/>
</dbReference>
<reference evidence="10" key="4">
    <citation type="journal article" date="2016" name="Gigascience">
        <title>De novo construction of an expanded transcriptome assembly for the western tarnished plant bug, Lygus hesperus.</title>
        <authorList>
            <person name="Tassone E.E."/>
            <person name="Geib S.M."/>
            <person name="Hall B."/>
            <person name="Fabrick J.A."/>
            <person name="Brent C.S."/>
            <person name="Hull J.J."/>
        </authorList>
    </citation>
    <scope>NUCLEOTIDE SEQUENCE</scope>
</reference>
<dbReference type="EMBL" id="GDHC01016910">
    <property type="protein sequence ID" value="JAQ01719.1"/>
    <property type="molecule type" value="Transcribed_RNA"/>
</dbReference>
<dbReference type="UniPathway" id="UPA00988"/>
<dbReference type="GO" id="GO:0000049">
    <property type="term" value="F:tRNA binding"/>
    <property type="evidence" value="ECO:0007669"/>
    <property type="project" value="UniProtKB-UniRule"/>
</dbReference>
<dbReference type="Pfam" id="PF01171">
    <property type="entry name" value="ATP_bind_3"/>
    <property type="match status" value="1"/>
</dbReference>
<evidence type="ECO:0000256" key="3">
    <source>
        <dbReference type="ARBA" id="ARBA00022679"/>
    </source>
</evidence>
<dbReference type="PANTHER" id="PTHR11807">
    <property type="entry name" value="ATPASES OF THE PP SUPERFAMILY-RELATED"/>
    <property type="match status" value="1"/>
</dbReference>
<evidence type="ECO:0000256" key="2">
    <source>
        <dbReference type="ARBA" id="ARBA00022555"/>
    </source>
</evidence>
<keyword evidence="5 6" id="KW-0694">RNA-binding</keyword>
<dbReference type="GO" id="GO:0032447">
    <property type="term" value="P:protein urmylation"/>
    <property type="evidence" value="ECO:0007669"/>
    <property type="project" value="UniProtKB-UniRule"/>
</dbReference>
<evidence type="ECO:0000256" key="1">
    <source>
        <dbReference type="ARBA" id="ARBA00022490"/>
    </source>
</evidence>
<dbReference type="EC" id="2.7.7.-" evidence="6"/>
<dbReference type="InterPro" id="IPR015021">
    <property type="entry name" value="C11orf54_DUF1907"/>
</dbReference>
<sequence>MPVKCRSNCGRNAILKRPKTGDSLCKECFFWAFETEVHHTITKGQLFKRGSTVAIAASGGKDSTVLAHVLKTLNEKYDYGLRLVLLSIDEGITGYRDDSLDTVKQNRDDYGMELKILSYEDLYGWTMDKIVAQIGKRNNCTFCGVFRRQALDRGAALLSVDSLATGHNADDIAETILMNIMRGDVARLQRCTSVSSESEGSIPRVKPLKYSYEKEIVMYAYFKRLVYFSTECIYAPNAYRGHARAFLKDLEKIRPTAIMDIIHSGEQMMVNDTVSKPIRGTCTQCGFVSSQDICKACTLLEGLNKGLPKLGIGKTSKVKKALIALSTEKMSTAYPWISTNLDTPSLAEVRDVLARDLKKTFDYVDVQVVDCPDLTEEPFFLAGKGLGGETSLIDLGGPPYLLPLVKRDKVYDFKQLVKQLKVTPSLLMGACAGPWPYFGKNCEGVCNVLVDGDNYFKSCSYVGKVTDGDEKLECLPIPDSETRFALMANLYCSQGKPGKVLKVNCKKRTGKKDFITAIRTGLAAGFPNKYVGLGGAFLLKEGRAKQHVMRDFSKTPINTEEELNNWLTFHDMSAPLVAVGTLISNEVPDFDLRVQHFHSFSKHNEAGHYHYDTTPETVEYLGYFNVAERLHRVDKPKQTHQLGRD</sequence>
<keyword evidence="1 6" id="KW-0963">Cytoplasm</keyword>
<gene>
    <name evidence="10" type="primary">GF12710</name>
    <name evidence="8" type="ORF">CM83_90626</name>
    <name evidence="10" type="ORF">g.91998</name>
</gene>